<dbReference type="CDD" id="cd04301">
    <property type="entry name" value="NAT_SF"/>
    <property type="match status" value="1"/>
</dbReference>
<keyword evidence="4" id="KW-1185">Reference proteome</keyword>
<proteinExistence type="predicted"/>
<dbReference type="Pfam" id="PF00583">
    <property type="entry name" value="Acetyltransf_1"/>
    <property type="match status" value="1"/>
</dbReference>
<dbReference type="InterPro" id="IPR016181">
    <property type="entry name" value="Acyl_CoA_acyltransferase"/>
</dbReference>
<dbReference type="GO" id="GO:0016747">
    <property type="term" value="F:acyltransferase activity, transferring groups other than amino-acyl groups"/>
    <property type="evidence" value="ECO:0007669"/>
    <property type="project" value="InterPro"/>
</dbReference>
<protein>
    <recommendedName>
        <fullName evidence="2">N-acetyltransferase domain-containing protein</fullName>
    </recommendedName>
</protein>
<evidence type="ECO:0000313" key="3">
    <source>
        <dbReference type="EMBL" id="KAK0624867.1"/>
    </source>
</evidence>
<sequence length="642" mass="72053">MCTNTITKANRFWAGKDGPLGTHNPNSRLALDGLTQGAEILNNKFRDAAKNFADFRLRAANETDFWDMGYVSLQAYKDDPLTRALFPPLHETPRTAEEEQRWREECIAHNFHADYSFFVVAVGSISWDETEGRYVEGVIGWAEWKLPTAKRNIRGSGQSSRHASSQSCHIPPVSGMPPSEELQDAEYEKAVKNASTCRDHDTNGQTTLRNETKQAVEKPDGLKMPNLGTLPSLSLPIFSTMRCEVIDSGTLSLPEDLTQEHGRPLFEEDRKSDLSLVEVDEDVLSHVIMGHNDEDVASEPNPLVGEIPIKPPPAPKLAFAQLSGNVDRSLPILPPPAPTAGVLHEGLRKFEDDYFYSTPKHSGAPGWPESIPQDETIEPEEVAAVVEYPLCHDWKNQGVLDCASKLLIERVLDEHNGEDKHWCLKNIVVLPQYRHRKVATYLIQWGIQAAFESNDHIFLLTGTPAEGLFQHLGFEGLGSAECLETRLSAMVCKPFYGLRGAGYSAIPLFPVPPPAKPRTPFHVFSARKECEIDGPPQQVGNETRKETESSSSTRVLLLLVKKAPKEVRKLMKFLTLQDTTSVARRHMRDGGAVWGNYRPSRAGLTEKEHDVDPEVFEKWVKDQIRLVPYRRLLHSLERVWRD</sequence>
<gene>
    <name evidence="3" type="ORF">B0T17DRAFT_255026</name>
</gene>
<evidence type="ECO:0000256" key="1">
    <source>
        <dbReference type="SAM" id="MobiDB-lite"/>
    </source>
</evidence>
<dbReference type="SUPFAM" id="SSF55729">
    <property type="entry name" value="Acyl-CoA N-acyltransferases (Nat)"/>
    <property type="match status" value="1"/>
</dbReference>
<dbReference type="PANTHER" id="PTHR42791">
    <property type="entry name" value="GNAT FAMILY ACETYLTRANSFERASE"/>
    <property type="match status" value="1"/>
</dbReference>
<dbReference type="AlphaFoldDB" id="A0AA39X0R4"/>
<evidence type="ECO:0000313" key="4">
    <source>
        <dbReference type="Proteomes" id="UP001174934"/>
    </source>
</evidence>
<feature type="compositionally biased region" description="Basic and acidic residues" evidence="1">
    <location>
        <begin position="210"/>
        <end position="221"/>
    </location>
</feature>
<dbReference type="InterPro" id="IPR052523">
    <property type="entry name" value="Trichothecene_AcTrans"/>
</dbReference>
<feature type="compositionally biased region" description="Basic and acidic residues" evidence="1">
    <location>
        <begin position="186"/>
        <end position="202"/>
    </location>
</feature>
<dbReference type="PANTHER" id="PTHR42791:SF2">
    <property type="entry name" value="N-ACETYLTRANSFERASE DOMAIN-CONTAINING PROTEIN"/>
    <property type="match status" value="1"/>
</dbReference>
<dbReference type="Proteomes" id="UP001174934">
    <property type="component" value="Unassembled WGS sequence"/>
</dbReference>
<reference evidence="3" key="1">
    <citation type="submission" date="2023-06" db="EMBL/GenBank/DDBJ databases">
        <title>Genome-scale phylogeny and comparative genomics of the fungal order Sordariales.</title>
        <authorList>
            <consortium name="Lawrence Berkeley National Laboratory"/>
            <person name="Hensen N."/>
            <person name="Bonometti L."/>
            <person name="Westerberg I."/>
            <person name="Brannstrom I.O."/>
            <person name="Guillou S."/>
            <person name="Cros-Aarteil S."/>
            <person name="Calhoun S."/>
            <person name="Haridas S."/>
            <person name="Kuo A."/>
            <person name="Mondo S."/>
            <person name="Pangilinan J."/>
            <person name="Riley R."/>
            <person name="LaButti K."/>
            <person name="Andreopoulos B."/>
            <person name="Lipzen A."/>
            <person name="Chen C."/>
            <person name="Yanf M."/>
            <person name="Daum C."/>
            <person name="Ng V."/>
            <person name="Clum A."/>
            <person name="Steindorff A."/>
            <person name="Ohm R."/>
            <person name="Martin F."/>
            <person name="Silar P."/>
            <person name="Natvig D."/>
            <person name="Lalanne C."/>
            <person name="Gautier V."/>
            <person name="Ament-velasquez S.L."/>
            <person name="Kruys A."/>
            <person name="Hutchinson M.I."/>
            <person name="Powell A.J."/>
            <person name="Barry K."/>
            <person name="Miller A.N."/>
            <person name="Grigoriev I.V."/>
            <person name="Debuchy R."/>
            <person name="Gladieux P."/>
            <person name="Thoren M.H."/>
            <person name="Johannesson H."/>
        </authorList>
    </citation>
    <scope>NUCLEOTIDE SEQUENCE</scope>
    <source>
        <strain evidence="3">SMH3391-2</strain>
    </source>
</reference>
<organism evidence="3 4">
    <name type="scientific">Bombardia bombarda</name>
    <dbReference type="NCBI Taxonomy" id="252184"/>
    <lineage>
        <taxon>Eukaryota</taxon>
        <taxon>Fungi</taxon>
        <taxon>Dikarya</taxon>
        <taxon>Ascomycota</taxon>
        <taxon>Pezizomycotina</taxon>
        <taxon>Sordariomycetes</taxon>
        <taxon>Sordariomycetidae</taxon>
        <taxon>Sordariales</taxon>
        <taxon>Lasiosphaeriaceae</taxon>
        <taxon>Bombardia</taxon>
    </lineage>
</organism>
<comment type="caution">
    <text evidence="3">The sequence shown here is derived from an EMBL/GenBank/DDBJ whole genome shotgun (WGS) entry which is preliminary data.</text>
</comment>
<feature type="domain" description="N-acetyltransferase" evidence="2">
    <location>
        <begin position="418"/>
        <end position="474"/>
    </location>
</feature>
<dbReference type="Gene3D" id="3.40.630.30">
    <property type="match status" value="2"/>
</dbReference>
<dbReference type="EMBL" id="JAULSR010000003">
    <property type="protein sequence ID" value="KAK0624867.1"/>
    <property type="molecule type" value="Genomic_DNA"/>
</dbReference>
<evidence type="ECO:0000259" key="2">
    <source>
        <dbReference type="Pfam" id="PF00583"/>
    </source>
</evidence>
<accession>A0AA39X0R4</accession>
<feature type="compositionally biased region" description="Low complexity" evidence="1">
    <location>
        <begin position="154"/>
        <end position="167"/>
    </location>
</feature>
<name>A0AA39X0R4_9PEZI</name>
<dbReference type="InterPro" id="IPR000182">
    <property type="entry name" value="GNAT_dom"/>
</dbReference>
<feature type="region of interest" description="Disordered" evidence="1">
    <location>
        <begin position="152"/>
        <end position="223"/>
    </location>
</feature>